<comment type="caution">
    <text evidence="9">The sequence shown here is derived from an EMBL/GenBank/DDBJ whole genome shotgun (WGS) entry which is preliminary data.</text>
</comment>
<dbReference type="InterPro" id="IPR011662">
    <property type="entry name" value="Secretin/TonB_short_N"/>
</dbReference>
<keyword evidence="3" id="KW-0408">Iron</keyword>
<dbReference type="AlphaFoldDB" id="A0A399T2Y3"/>
<dbReference type="GO" id="GO:0009279">
    <property type="term" value="C:cell outer membrane"/>
    <property type="evidence" value="ECO:0007669"/>
    <property type="project" value="UniProtKB-SubCell"/>
</dbReference>
<keyword evidence="4 6" id="KW-0472">Membrane</keyword>
<dbReference type="Proteomes" id="UP000265926">
    <property type="component" value="Unassembled WGS sequence"/>
</dbReference>
<keyword evidence="6" id="KW-0812">Transmembrane</keyword>
<dbReference type="GO" id="GO:0006826">
    <property type="term" value="P:iron ion transport"/>
    <property type="evidence" value="ECO:0007669"/>
    <property type="project" value="UniProtKB-KW"/>
</dbReference>
<dbReference type="SMART" id="SM00965">
    <property type="entry name" value="STN"/>
    <property type="match status" value="1"/>
</dbReference>
<proteinExistence type="inferred from homology"/>
<dbReference type="SUPFAM" id="SSF56935">
    <property type="entry name" value="Porins"/>
    <property type="match status" value="1"/>
</dbReference>
<keyword evidence="2" id="KW-0406">Ion transport</keyword>
<protein>
    <submittedName>
        <fullName evidence="9">SusC/RagA family TonB-linked outer membrane protein</fullName>
    </submittedName>
</protein>
<gene>
    <name evidence="9" type="ORF">D1614_06500</name>
</gene>
<dbReference type="Gene3D" id="2.60.40.1120">
    <property type="entry name" value="Carboxypeptidase-like, regulatory domain"/>
    <property type="match status" value="1"/>
</dbReference>
<dbReference type="Pfam" id="PF00593">
    <property type="entry name" value="TonB_dep_Rec_b-barrel"/>
    <property type="match status" value="1"/>
</dbReference>
<evidence type="ECO:0000313" key="9">
    <source>
        <dbReference type="EMBL" id="RIJ49205.1"/>
    </source>
</evidence>
<dbReference type="FunFam" id="2.60.40.1120:FF:000003">
    <property type="entry name" value="Outer membrane protein Omp121"/>
    <property type="match status" value="1"/>
</dbReference>
<dbReference type="OrthoDB" id="778480at2"/>
<keyword evidence="7" id="KW-0798">TonB box</keyword>
<dbReference type="InterPro" id="IPR039426">
    <property type="entry name" value="TonB-dep_rcpt-like"/>
</dbReference>
<dbReference type="NCBIfam" id="TIGR04057">
    <property type="entry name" value="SusC_RagA_signa"/>
    <property type="match status" value="1"/>
</dbReference>
<comment type="subcellular location">
    <subcellularLocation>
        <location evidence="6">Cell outer membrane</location>
        <topology evidence="6">Multi-pass membrane protein</topology>
    </subcellularLocation>
</comment>
<evidence type="ECO:0000256" key="6">
    <source>
        <dbReference type="PROSITE-ProRule" id="PRU01360"/>
    </source>
</evidence>
<keyword evidence="10" id="KW-1185">Reference proteome</keyword>
<keyword evidence="2" id="KW-0410">Iron transport</keyword>
<dbReference type="Pfam" id="PF07715">
    <property type="entry name" value="Plug"/>
    <property type="match status" value="1"/>
</dbReference>
<dbReference type="NCBIfam" id="TIGR04056">
    <property type="entry name" value="OMP_RagA_SusC"/>
    <property type="match status" value="1"/>
</dbReference>
<evidence type="ECO:0000256" key="3">
    <source>
        <dbReference type="ARBA" id="ARBA00023004"/>
    </source>
</evidence>
<dbReference type="Pfam" id="PF07660">
    <property type="entry name" value="STN"/>
    <property type="match status" value="1"/>
</dbReference>
<dbReference type="RefSeq" id="WP_119437091.1">
    <property type="nucleotide sequence ID" value="NZ_QWGR01000003.1"/>
</dbReference>
<keyword evidence="5 6" id="KW-0998">Cell outer membrane</keyword>
<dbReference type="InterPro" id="IPR037066">
    <property type="entry name" value="Plug_dom_sf"/>
</dbReference>
<sequence>MKKRSNRVGLNRPLKKLLLKMKLTFAIFLFCLVSVSASTYSQVTRLNISLSGNNMVDVFKEIEEQSEFYFFYQREDLKDLNNISVNVQDATITQILDEVLSGTNLSYKIVDRYIIVKQEGSDFGETLLQPDQQKGVRGAVTDNKGEFLPGVTVLIKGTSQGTVTDMDGKFSFSEIPEGAVLQFSFIGMKTQEIAVGSNLVVNVSMQEDAIGLEEVVAVGYGTQKKVNLTGAVSAVKMEEVLGDRPVTSLGAILQGSIPGFTASSSAVPGGGNNFNIRGLESINGGAPLVLVDNVVFNDLYLINPEDIESVSVLKDASSAAIYGARASFGVILITTKKGKRNEKLTINYNNNFAFSRVDNLPELASPSDMIKTLQDGGYSSIWSGQNIETYVGLLQDYISNPQNYPLGWTEVNGTKYFLKQTDVMGDMFETSWKQNHNISVQGGSEKINYRISVGYTDEDGILVSGKDAFTRTNVSSYVSGDITPWLSTSMDMKYNSGDKRYPFLDGSSELGIWKTNLPSYHPDGMLPYGTDGQEYLVMTPANVISMAKASKSVSDDSRIFSRTELKPLKGLSAILEYSFQLSMNDYEAYANYFQVHQGLAESIKPSTSTDPFTTSRSSTRYTTINAYANYSNTFNKLHNVSLVAGYNQEYNDYRYIYSQAYNMISNDLPSLSGTNGATPSQTSDAYSQYALRGSFFRANYNYAQKYFIEFNGRYDLSSKFPKDYRSGFFPSVSAAWNMANEPFMKGAEKVISQLKLRGSYGTLGNQDIGNYGYLPTLPVVDGQWIYNGVEPQTIGNMRMVRANYTWEQVNTINGGIDFGFQNQKLTGTFDIYQRNTIGMLGPGEELPAVAGATAADQNAADMETNGWEFSLNWKGNAGEVKYGLGFNIYDSRSKITKYKNETKLLSAPYYVGQEIGEIWGYVADGFYTESDFDETGALRSDVVSIKGVTSHVGDIKYKNLMDNETSVNIIDQGDNTVNDPGDRTIIGNSRPRFQYGFNGNAEWNGLGLSFILQGVGKRDAWIGGNIKFPMSDQYGTVYKDQVGKIWTPENSTNAFYGRIYENAGSSQGANQRASDKFLSNAAYLRVKNITLSYNLPASILQRIHLKNVKVFFSGENLFTFDHLPSGIDPESLGWTYPHYRTLSFGINLNL</sequence>
<dbReference type="SUPFAM" id="SSF49464">
    <property type="entry name" value="Carboxypeptidase regulatory domain-like"/>
    <property type="match status" value="1"/>
</dbReference>
<accession>A0A399T2Y3</accession>
<keyword evidence="6" id="KW-1134">Transmembrane beta strand</keyword>
<dbReference type="EMBL" id="QWGR01000003">
    <property type="protein sequence ID" value="RIJ49205.1"/>
    <property type="molecule type" value="Genomic_DNA"/>
</dbReference>
<comment type="similarity">
    <text evidence="6 7">Belongs to the TonB-dependent receptor family.</text>
</comment>
<dbReference type="InterPro" id="IPR012910">
    <property type="entry name" value="Plug_dom"/>
</dbReference>
<feature type="domain" description="Secretin/TonB short N-terminal" evidence="8">
    <location>
        <begin position="68"/>
        <end position="118"/>
    </location>
</feature>
<reference evidence="9 10" key="1">
    <citation type="submission" date="2018-08" db="EMBL/GenBank/DDBJ databases">
        <title>Pallidiluteibacterium maritimus gen. nov., sp. nov., isolated from coastal sediment.</title>
        <authorList>
            <person name="Zhou L.Y."/>
        </authorList>
    </citation>
    <scope>NUCLEOTIDE SEQUENCE [LARGE SCALE GENOMIC DNA]</scope>
    <source>
        <strain evidence="9 10">XSD2</strain>
    </source>
</reference>
<keyword evidence="1 6" id="KW-0813">Transport</keyword>
<evidence type="ECO:0000256" key="1">
    <source>
        <dbReference type="ARBA" id="ARBA00022448"/>
    </source>
</evidence>
<dbReference type="InterPro" id="IPR023997">
    <property type="entry name" value="TonB-dep_OMP_SusC/RagA_CS"/>
</dbReference>
<organism evidence="9 10">
    <name type="scientific">Maribellus luteus</name>
    <dbReference type="NCBI Taxonomy" id="2305463"/>
    <lineage>
        <taxon>Bacteria</taxon>
        <taxon>Pseudomonadati</taxon>
        <taxon>Bacteroidota</taxon>
        <taxon>Bacteroidia</taxon>
        <taxon>Marinilabiliales</taxon>
        <taxon>Prolixibacteraceae</taxon>
        <taxon>Maribellus</taxon>
    </lineage>
</organism>
<evidence type="ECO:0000256" key="4">
    <source>
        <dbReference type="ARBA" id="ARBA00023136"/>
    </source>
</evidence>
<evidence type="ECO:0000259" key="8">
    <source>
        <dbReference type="SMART" id="SM00965"/>
    </source>
</evidence>
<dbReference type="PROSITE" id="PS52016">
    <property type="entry name" value="TONB_DEPENDENT_REC_3"/>
    <property type="match status" value="1"/>
</dbReference>
<evidence type="ECO:0000256" key="2">
    <source>
        <dbReference type="ARBA" id="ARBA00022496"/>
    </source>
</evidence>
<name>A0A399T2Y3_9BACT</name>
<dbReference type="Gene3D" id="2.170.130.10">
    <property type="entry name" value="TonB-dependent receptor, plug domain"/>
    <property type="match status" value="1"/>
</dbReference>
<dbReference type="Pfam" id="PF13715">
    <property type="entry name" value="CarbopepD_reg_2"/>
    <property type="match status" value="1"/>
</dbReference>
<dbReference type="InterPro" id="IPR008969">
    <property type="entry name" value="CarboxyPept-like_regulatory"/>
</dbReference>
<dbReference type="InterPro" id="IPR000531">
    <property type="entry name" value="Beta-barrel_TonB"/>
</dbReference>
<evidence type="ECO:0000313" key="10">
    <source>
        <dbReference type="Proteomes" id="UP000265926"/>
    </source>
</evidence>
<evidence type="ECO:0000256" key="5">
    <source>
        <dbReference type="ARBA" id="ARBA00023237"/>
    </source>
</evidence>
<evidence type="ECO:0000256" key="7">
    <source>
        <dbReference type="RuleBase" id="RU003357"/>
    </source>
</evidence>
<dbReference type="InterPro" id="IPR023996">
    <property type="entry name" value="TonB-dep_OMP_SusC/RagA"/>
</dbReference>